<comment type="caution">
    <text evidence="4">The sequence shown here is derived from an EMBL/GenBank/DDBJ whole genome shotgun (WGS) entry which is preliminary data.</text>
</comment>
<proteinExistence type="inferred from homology"/>
<comment type="similarity">
    <text evidence="1">Belongs to the CdaR family.</text>
</comment>
<name>A0A840IQT3_9PSEU</name>
<protein>
    <recommendedName>
        <fullName evidence="6">PucR C-terminal helix-turn-helix domain-containing protein</fullName>
    </recommendedName>
</protein>
<sequence length="372" mass="38648">MKGLLLRLSAVDSSAEAAVRVIAYFDELVAHRATLPDLVRAAASLAECGAGLRYGDRPPLRYGPRGTPAGDTAEVPAGAVSAELGGEVAGKVWLERADGAGPLDDLVLERFAIAARLLGPAEPRPATPHLADPALVELVLGEQAADEDRARALVLLGLDSTRPIRVVAVGAGDGRDPGAPAVALVARGGSPSSARVAVVGGVAAVLLQPREGPDSVVTALRAALASRAREHALPGTVRIGVGDAADGLDARSSWLQARLAERFAVPEAEPLVVHRDLGALTLLADIPAERLRTQPDVRALDALPGAGDLETLEAFCRTGSLRQAAVTLHRHHSSVATRLAHVEDVLGWSLDDPAGRFRARFALLARRLAETA</sequence>
<evidence type="ECO:0000256" key="1">
    <source>
        <dbReference type="ARBA" id="ARBA00006754"/>
    </source>
</evidence>
<evidence type="ECO:0000259" key="2">
    <source>
        <dbReference type="Pfam" id="PF13556"/>
    </source>
</evidence>
<reference evidence="4 5" key="1">
    <citation type="submission" date="2020-08" db="EMBL/GenBank/DDBJ databases">
        <title>Sequencing the genomes of 1000 actinobacteria strains.</title>
        <authorList>
            <person name="Klenk H.-P."/>
        </authorList>
    </citation>
    <scope>NUCLEOTIDE SEQUENCE [LARGE SCALE GENOMIC DNA]</scope>
    <source>
        <strain evidence="4 5">DSM 45859</strain>
    </source>
</reference>
<feature type="domain" description="CdaR GGDEF-like" evidence="3">
    <location>
        <begin position="145"/>
        <end position="261"/>
    </location>
</feature>
<evidence type="ECO:0000313" key="5">
    <source>
        <dbReference type="Proteomes" id="UP000581769"/>
    </source>
</evidence>
<dbReference type="Proteomes" id="UP000581769">
    <property type="component" value="Unassembled WGS sequence"/>
</dbReference>
<dbReference type="InterPro" id="IPR042070">
    <property type="entry name" value="PucR_C-HTH_sf"/>
</dbReference>
<dbReference type="Pfam" id="PF17853">
    <property type="entry name" value="GGDEF_2"/>
    <property type="match status" value="1"/>
</dbReference>
<dbReference type="EMBL" id="JACHMG010000001">
    <property type="protein sequence ID" value="MBB4684250.1"/>
    <property type="molecule type" value="Genomic_DNA"/>
</dbReference>
<dbReference type="InterPro" id="IPR025736">
    <property type="entry name" value="PucR_C-HTH_dom"/>
</dbReference>
<dbReference type="InterPro" id="IPR051448">
    <property type="entry name" value="CdaR-like_regulators"/>
</dbReference>
<dbReference type="PANTHER" id="PTHR33744:SF7">
    <property type="entry name" value="PUCR FAMILY TRANSCRIPTIONAL REGULATOR"/>
    <property type="match status" value="1"/>
</dbReference>
<gene>
    <name evidence="4" type="ORF">BJY18_001735</name>
</gene>
<evidence type="ECO:0000313" key="4">
    <source>
        <dbReference type="EMBL" id="MBB4684250.1"/>
    </source>
</evidence>
<evidence type="ECO:0000259" key="3">
    <source>
        <dbReference type="Pfam" id="PF17853"/>
    </source>
</evidence>
<organism evidence="4 5">
    <name type="scientific">Amycolatopsis jiangsuensis</name>
    <dbReference type="NCBI Taxonomy" id="1181879"/>
    <lineage>
        <taxon>Bacteria</taxon>
        <taxon>Bacillati</taxon>
        <taxon>Actinomycetota</taxon>
        <taxon>Actinomycetes</taxon>
        <taxon>Pseudonocardiales</taxon>
        <taxon>Pseudonocardiaceae</taxon>
        <taxon>Amycolatopsis</taxon>
    </lineage>
</organism>
<feature type="domain" description="PucR C-terminal helix-turn-helix" evidence="2">
    <location>
        <begin position="309"/>
        <end position="365"/>
    </location>
</feature>
<dbReference type="PANTHER" id="PTHR33744">
    <property type="entry name" value="CARBOHYDRATE DIACID REGULATOR"/>
    <property type="match status" value="1"/>
</dbReference>
<keyword evidence="5" id="KW-1185">Reference proteome</keyword>
<dbReference type="InterPro" id="IPR041522">
    <property type="entry name" value="CdaR_GGDEF"/>
</dbReference>
<dbReference type="RefSeq" id="WP_184779205.1">
    <property type="nucleotide sequence ID" value="NZ_JACHMG010000001.1"/>
</dbReference>
<accession>A0A840IQT3</accession>
<dbReference type="Gene3D" id="1.10.10.2840">
    <property type="entry name" value="PucR C-terminal helix-turn-helix domain"/>
    <property type="match status" value="1"/>
</dbReference>
<dbReference type="AlphaFoldDB" id="A0A840IQT3"/>
<evidence type="ECO:0008006" key="6">
    <source>
        <dbReference type="Google" id="ProtNLM"/>
    </source>
</evidence>
<dbReference type="Pfam" id="PF13556">
    <property type="entry name" value="HTH_30"/>
    <property type="match status" value="1"/>
</dbReference>